<comment type="similarity">
    <text evidence="2">Belongs to the SurE nucleotidase family.</text>
</comment>
<evidence type="ECO:0000256" key="5">
    <source>
        <dbReference type="ARBA" id="ARBA00022801"/>
    </source>
</evidence>
<dbReference type="Pfam" id="PF01975">
    <property type="entry name" value="SurE"/>
    <property type="match status" value="1"/>
</dbReference>
<keyword evidence="4" id="KW-0479">Metal-binding</keyword>
<gene>
    <name evidence="7" type="primary">surE</name>
    <name evidence="7" type="ORF">HH303_06335</name>
</gene>
<dbReference type="GO" id="GO:0046872">
    <property type="term" value="F:metal ion binding"/>
    <property type="evidence" value="ECO:0007669"/>
    <property type="project" value="UniProtKB-KW"/>
</dbReference>
<evidence type="ECO:0000313" key="7">
    <source>
        <dbReference type="EMBL" id="NMM44086.1"/>
    </source>
</evidence>
<dbReference type="PANTHER" id="PTHR30457">
    <property type="entry name" value="5'-NUCLEOTIDASE SURE"/>
    <property type="match status" value="1"/>
</dbReference>
<dbReference type="PANTHER" id="PTHR30457:SF0">
    <property type="entry name" value="PHOSPHATASE, PUTATIVE (AFU_ORTHOLOGUE AFUA_4G01070)-RELATED"/>
    <property type="match status" value="1"/>
</dbReference>
<dbReference type="NCBIfam" id="TIGR00087">
    <property type="entry name" value="surE"/>
    <property type="match status" value="1"/>
</dbReference>
<evidence type="ECO:0000259" key="6">
    <source>
        <dbReference type="Pfam" id="PF01975"/>
    </source>
</evidence>
<feature type="domain" description="Survival protein SurE-like phosphatase/nucleotidase" evidence="6">
    <location>
        <begin position="14"/>
        <end position="194"/>
    </location>
</feature>
<dbReference type="InterPro" id="IPR036523">
    <property type="entry name" value="SurE-like_sf"/>
</dbReference>
<name>A0A7Y0E091_9PROT</name>
<comment type="catalytic activity">
    <reaction evidence="1">
        <text>a ribonucleoside 5'-phosphate + H2O = a ribonucleoside + phosphate</text>
        <dbReference type="Rhea" id="RHEA:12484"/>
        <dbReference type="ChEBI" id="CHEBI:15377"/>
        <dbReference type="ChEBI" id="CHEBI:18254"/>
        <dbReference type="ChEBI" id="CHEBI:43474"/>
        <dbReference type="ChEBI" id="CHEBI:58043"/>
        <dbReference type="EC" id="3.1.3.5"/>
    </reaction>
</comment>
<keyword evidence="5 7" id="KW-0378">Hydrolase</keyword>
<dbReference type="EMBL" id="JABBNT010000002">
    <property type="protein sequence ID" value="NMM44086.1"/>
    <property type="molecule type" value="Genomic_DNA"/>
</dbReference>
<dbReference type="SUPFAM" id="SSF64167">
    <property type="entry name" value="SurE-like"/>
    <property type="match status" value="1"/>
</dbReference>
<dbReference type="InterPro" id="IPR002828">
    <property type="entry name" value="SurE-like_Pase/nucleotidase"/>
</dbReference>
<sequence length="259" mass="27272">MSVRTPIDLSTARVLIVNDDGIDAHGLGVLEESIRPHVGELWVCAPSEGHSGASAMVSLRREVDILNRGERRFAVTGRPADSVQAALRLLMTETPPDLVLSGVNHGINIGSDLIYSGTVGAALSAAVNGIPAIALSADHPPKQAVTEETWEEVARLLPGVVRRICSFGFPTATIYGVNFPISTTSEDPMICRQSDVGDTFYYSEVAGVPGRYRLHHGGEGTGGLDGTDLGAVAAGRIGITPITCDRTNHALLREAAEAL</sequence>
<evidence type="ECO:0000256" key="2">
    <source>
        <dbReference type="ARBA" id="ARBA00011062"/>
    </source>
</evidence>
<evidence type="ECO:0000256" key="4">
    <source>
        <dbReference type="ARBA" id="ARBA00022723"/>
    </source>
</evidence>
<evidence type="ECO:0000256" key="3">
    <source>
        <dbReference type="ARBA" id="ARBA00012643"/>
    </source>
</evidence>
<evidence type="ECO:0000256" key="1">
    <source>
        <dbReference type="ARBA" id="ARBA00000815"/>
    </source>
</evidence>
<dbReference type="GO" id="GO:0008253">
    <property type="term" value="F:5'-nucleotidase activity"/>
    <property type="evidence" value="ECO:0007669"/>
    <property type="project" value="UniProtKB-EC"/>
</dbReference>
<dbReference type="Proteomes" id="UP000539372">
    <property type="component" value="Unassembled WGS sequence"/>
</dbReference>
<dbReference type="InterPro" id="IPR030048">
    <property type="entry name" value="SurE"/>
</dbReference>
<dbReference type="AlphaFoldDB" id="A0A7Y0E091"/>
<protein>
    <recommendedName>
        <fullName evidence="3">5'-nucleotidase</fullName>
        <ecNumber evidence="3">3.1.3.5</ecNumber>
    </recommendedName>
</protein>
<dbReference type="EC" id="3.1.3.5" evidence="3"/>
<evidence type="ECO:0000313" key="8">
    <source>
        <dbReference type="Proteomes" id="UP000539372"/>
    </source>
</evidence>
<reference evidence="7 8" key="1">
    <citation type="submission" date="2020-04" db="EMBL/GenBank/DDBJ databases">
        <title>Rhodospirillaceae bacterium KN72 isolated from deep sea.</title>
        <authorList>
            <person name="Zhang D.-C."/>
        </authorList>
    </citation>
    <scope>NUCLEOTIDE SEQUENCE [LARGE SCALE GENOMIC DNA]</scope>
    <source>
        <strain evidence="7 8">KN72</strain>
    </source>
</reference>
<accession>A0A7Y0E091</accession>
<keyword evidence="8" id="KW-1185">Reference proteome</keyword>
<proteinExistence type="inferred from homology"/>
<dbReference type="Gene3D" id="3.40.1210.10">
    <property type="entry name" value="Survival protein SurE-like phosphatase/nucleotidase"/>
    <property type="match status" value="1"/>
</dbReference>
<comment type="caution">
    <text evidence="7">The sequence shown here is derived from an EMBL/GenBank/DDBJ whole genome shotgun (WGS) entry which is preliminary data.</text>
</comment>
<dbReference type="RefSeq" id="WP_169624390.1">
    <property type="nucleotide sequence ID" value="NZ_JABBNT010000002.1"/>
</dbReference>
<organism evidence="7 8">
    <name type="scientific">Pacificispira spongiicola</name>
    <dbReference type="NCBI Taxonomy" id="2729598"/>
    <lineage>
        <taxon>Bacteria</taxon>
        <taxon>Pseudomonadati</taxon>
        <taxon>Pseudomonadota</taxon>
        <taxon>Alphaproteobacteria</taxon>
        <taxon>Rhodospirillales</taxon>
        <taxon>Rhodospirillaceae</taxon>
        <taxon>Pacificispira</taxon>
    </lineage>
</organism>